<feature type="domain" description="Fungal lipase-type" evidence="6">
    <location>
        <begin position="110"/>
        <end position="251"/>
    </location>
</feature>
<evidence type="ECO:0000256" key="4">
    <source>
        <dbReference type="ARBA" id="ARBA00048461"/>
    </source>
</evidence>
<proteinExistence type="inferred from homology"/>
<dbReference type="SUPFAM" id="SSF53474">
    <property type="entry name" value="alpha/beta-Hydrolases"/>
    <property type="match status" value="1"/>
</dbReference>
<sequence length="317" mass="34878">MFIYFLLSYFLLLQSLLLPRTLARPTLGKIKLPHANLSPPQSLSLSAIQSNLIRPAEYSQIAYCESASVLTWTCGKPCENVKGIEVLQVGGGRLTTPRFIAYDTIYQTVVLAHRGTDPDNILSIANDIKFSLEPLKSTWFPNADEQIRVHDGFQQAFLQNASTILYGVNKAIEEKQAREVVITGHSLGAAIAMFDALLLRQHLDGSIKINAVVFGLPRVGNSHWADLVDSTLGTNFVHITNRHDPVPTVPPYFLGYVHPSQELHITGLDQAGETTMVLCPGRENNHCSDGTSLLASSVKDHLGPYFQNVTFGNSHCN</sequence>
<evidence type="ECO:0000313" key="8">
    <source>
        <dbReference type="Proteomes" id="UP000027265"/>
    </source>
</evidence>
<keyword evidence="1" id="KW-1015">Disulfide bond</keyword>
<evidence type="ECO:0000256" key="1">
    <source>
        <dbReference type="ARBA" id="ARBA00023157"/>
    </source>
</evidence>
<keyword evidence="5" id="KW-0732">Signal</keyword>
<evidence type="ECO:0000256" key="2">
    <source>
        <dbReference type="ARBA" id="ARBA00043996"/>
    </source>
</evidence>
<evidence type="ECO:0000259" key="6">
    <source>
        <dbReference type="Pfam" id="PF01764"/>
    </source>
</evidence>
<dbReference type="CDD" id="cd00519">
    <property type="entry name" value="Lipase_3"/>
    <property type="match status" value="1"/>
</dbReference>
<comment type="catalytic activity">
    <reaction evidence="3">
        <text>a diacylglycerol + H2O = a monoacylglycerol + a fatty acid + H(+)</text>
        <dbReference type="Rhea" id="RHEA:32731"/>
        <dbReference type="ChEBI" id="CHEBI:15377"/>
        <dbReference type="ChEBI" id="CHEBI:15378"/>
        <dbReference type="ChEBI" id="CHEBI:17408"/>
        <dbReference type="ChEBI" id="CHEBI:18035"/>
        <dbReference type="ChEBI" id="CHEBI:28868"/>
    </reaction>
</comment>
<dbReference type="InterPro" id="IPR051218">
    <property type="entry name" value="Sec_MonoDiacylglyc_Lipase"/>
</dbReference>
<evidence type="ECO:0000313" key="7">
    <source>
        <dbReference type="EMBL" id="KDQ51863.1"/>
    </source>
</evidence>
<keyword evidence="8" id="KW-1185">Reference proteome</keyword>
<dbReference type="Gene3D" id="3.40.50.1820">
    <property type="entry name" value="alpha/beta hydrolase"/>
    <property type="match status" value="1"/>
</dbReference>
<dbReference type="InterPro" id="IPR002921">
    <property type="entry name" value="Fungal_lipase-type"/>
</dbReference>
<dbReference type="OrthoDB" id="426718at2759"/>
<accession>A0A067PAB2</accession>
<dbReference type="AlphaFoldDB" id="A0A067PAB2"/>
<dbReference type="InterPro" id="IPR029058">
    <property type="entry name" value="AB_hydrolase_fold"/>
</dbReference>
<feature type="chain" id="PRO_5001643002" description="Fungal lipase-type domain-containing protein" evidence="5">
    <location>
        <begin position="24"/>
        <end position="317"/>
    </location>
</feature>
<evidence type="ECO:0000256" key="3">
    <source>
        <dbReference type="ARBA" id="ARBA00047591"/>
    </source>
</evidence>
<name>A0A067PAB2_9AGAM</name>
<gene>
    <name evidence="7" type="ORF">JAAARDRAFT_184692</name>
</gene>
<dbReference type="PANTHER" id="PTHR45856">
    <property type="entry name" value="ALPHA/BETA-HYDROLASES SUPERFAMILY PROTEIN"/>
    <property type="match status" value="1"/>
</dbReference>
<comment type="similarity">
    <text evidence="2">Belongs to the AB hydrolase superfamily. Lipase family. Class 3 subfamily.</text>
</comment>
<dbReference type="EMBL" id="KL197744">
    <property type="protein sequence ID" value="KDQ51863.1"/>
    <property type="molecule type" value="Genomic_DNA"/>
</dbReference>
<dbReference type="HOGENOM" id="CLU_032957_9_1_1"/>
<evidence type="ECO:0000256" key="5">
    <source>
        <dbReference type="SAM" id="SignalP"/>
    </source>
</evidence>
<reference evidence="8" key="1">
    <citation type="journal article" date="2014" name="Proc. Natl. Acad. Sci. U.S.A.">
        <title>Extensive sampling of basidiomycete genomes demonstrates inadequacy of the white-rot/brown-rot paradigm for wood decay fungi.</title>
        <authorList>
            <person name="Riley R."/>
            <person name="Salamov A.A."/>
            <person name="Brown D.W."/>
            <person name="Nagy L.G."/>
            <person name="Floudas D."/>
            <person name="Held B.W."/>
            <person name="Levasseur A."/>
            <person name="Lombard V."/>
            <person name="Morin E."/>
            <person name="Otillar R."/>
            <person name="Lindquist E.A."/>
            <person name="Sun H."/>
            <person name="LaButti K.M."/>
            <person name="Schmutz J."/>
            <person name="Jabbour D."/>
            <person name="Luo H."/>
            <person name="Baker S.E."/>
            <person name="Pisabarro A.G."/>
            <person name="Walton J.D."/>
            <person name="Blanchette R.A."/>
            <person name="Henrissat B."/>
            <person name="Martin F."/>
            <person name="Cullen D."/>
            <person name="Hibbett D.S."/>
            <person name="Grigoriev I.V."/>
        </authorList>
    </citation>
    <scope>NUCLEOTIDE SEQUENCE [LARGE SCALE GENOMIC DNA]</scope>
    <source>
        <strain evidence="8">MUCL 33604</strain>
    </source>
</reference>
<feature type="signal peptide" evidence="5">
    <location>
        <begin position="1"/>
        <end position="23"/>
    </location>
</feature>
<dbReference type="GO" id="GO:0006629">
    <property type="term" value="P:lipid metabolic process"/>
    <property type="evidence" value="ECO:0007669"/>
    <property type="project" value="InterPro"/>
</dbReference>
<protein>
    <recommendedName>
        <fullName evidence="6">Fungal lipase-type domain-containing protein</fullName>
    </recommendedName>
</protein>
<comment type="catalytic activity">
    <reaction evidence="4">
        <text>a monoacylglycerol + H2O = glycerol + a fatty acid + H(+)</text>
        <dbReference type="Rhea" id="RHEA:15245"/>
        <dbReference type="ChEBI" id="CHEBI:15377"/>
        <dbReference type="ChEBI" id="CHEBI:15378"/>
        <dbReference type="ChEBI" id="CHEBI:17408"/>
        <dbReference type="ChEBI" id="CHEBI:17754"/>
        <dbReference type="ChEBI" id="CHEBI:28868"/>
    </reaction>
</comment>
<organism evidence="7 8">
    <name type="scientific">Jaapia argillacea MUCL 33604</name>
    <dbReference type="NCBI Taxonomy" id="933084"/>
    <lineage>
        <taxon>Eukaryota</taxon>
        <taxon>Fungi</taxon>
        <taxon>Dikarya</taxon>
        <taxon>Basidiomycota</taxon>
        <taxon>Agaricomycotina</taxon>
        <taxon>Agaricomycetes</taxon>
        <taxon>Agaricomycetidae</taxon>
        <taxon>Jaapiales</taxon>
        <taxon>Jaapiaceae</taxon>
        <taxon>Jaapia</taxon>
    </lineage>
</organism>
<dbReference type="Pfam" id="PF01764">
    <property type="entry name" value="Lipase_3"/>
    <property type="match status" value="1"/>
</dbReference>
<dbReference type="Proteomes" id="UP000027265">
    <property type="component" value="Unassembled WGS sequence"/>
</dbReference>
<dbReference type="InParanoid" id="A0A067PAB2"/>
<dbReference type="PANTHER" id="PTHR45856:SF25">
    <property type="entry name" value="FUNGAL LIPASE-LIKE DOMAIN-CONTAINING PROTEIN"/>
    <property type="match status" value="1"/>
</dbReference>